<keyword evidence="4" id="KW-1185">Reference proteome</keyword>
<protein>
    <submittedName>
        <fullName evidence="3">Unnamed protein product</fullName>
    </submittedName>
</protein>
<dbReference type="Pfam" id="PF07727">
    <property type="entry name" value="RVT_2"/>
    <property type="match status" value="1"/>
</dbReference>
<evidence type="ECO:0000313" key="3">
    <source>
        <dbReference type="EMBL" id="GMF18375.1"/>
    </source>
</evidence>
<comment type="caution">
    <text evidence="3">The sequence shown here is derived from an EMBL/GenBank/DDBJ whole genome shotgun (WGS) entry which is preliminary data.</text>
</comment>
<feature type="region of interest" description="Disordered" evidence="1">
    <location>
        <begin position="37"/>
        <end position="70"/>
    </location>
</feature>
<proteinExistence type="predicted"/>
<dbReference type="PANTHER" id="PTHR11439">
    <property type="entry name" value="GAG-POL-RELATED RETROTRANSPOSON"/>
    <property type="match status" value="1"/>
</dbReference>
<dbReference type="InterPro" id="IPR043502">
    <property type="entry name" value="DNA/RNA_pol_sf"/>
</dbReference>
<feature type="compositionally biased region" description="Polar residues" evidence="1">
    <location>
        <begin position="45"/>
        <end position="59"/>
    </location>
</feature>
<dbReference type="EMBL" id="BSXT01000128">
    <property type="protein sequence ID" value="GMF18375.1"/>
    <property type="molecule type" value="Genomic_DNA"/>
</dbReference>
<evidence type="ECO:0000259" key="2">
    <source>
        <dbReference type="Pfam" id="PF07727"/>
    </source>
</evidence>
<name>A0A9W6WVY2_9STRA</name>
<evidence type="ECO:0000313" key="4">
    <source>
        <dbReference type="Proteomes" id="UP001165121"/>
    </source>
</evidence>
<feature type="domain" description="Reverse transcriptase Ty1/copia-type" evidence="2">
    <location>
        <begin position="135"/>
        <end position="305"/>
    </location>
</feature>
<organism evidence="3 4">
    <name type="scientific">Phytophthora fragariaefolia</name>
    <dbReference type="NCBI Taxonomy" id="1490495"/>
    <lineage>
        <taxon>Eukaryota</taxon>
        <taxon>Sar</taxon>
        <taxon>Stramenopiles</taxon>
        <taxon>Oomycota</taxon>
        <taxon>Peronosporomycetes</taxon>
        <taxon>Peronosporales</taxon>
        <taxon>Peronosporaceae</taxon>
        <taxon>Phytophthora</taxon>
    </lineage>
</organism>
<gene>
    <name evidence="3" type="ORF">Pfra01_000158500</name>
</gene>
<dbReference type="OrthoDB" id="164869at2759"/>
<dbReference type="InterPro" id="IPR013103">
    <property type="entry name" value="RVT_2"/>
</dbReference>
<evidence type="ECO:0000256" key="1">
    <source>
        <dbReference type="SAM" id="MobiDB-lite"/>
    </source>
</evidence>
<dbReference type="PANTHER" id="PTHR11439:SF498">
    <property type="entry name" value="DNAK FAMILY PROTEIN"/>
    <property type="match status" value="1"/>
</dbReference>
<dbReference type="AlphaFoldDB" id="A0A9W6WVY2"/>
<dbReference type="SUPFAM" id="SSF56672">
    <property type="entry name" value="DNA/RNA polymerases"/>
    <property type="match status" value="1"/>
</dbReference>
<accession>A0A9W6WVY2</accession>
<sequence>MDVQTQAIVYSRDVVFHENHFPTLENVDDTPDPLPLPAHLVGTAPSGNSPTSNIQTSKSPRVGPNSPPKVGPNVPPLITPAAMPTPLNDAGELIYSFVTETPSTSPKPPAKRPRYEEAVNLTELTSEEDIQEHNEHYEVHRMYVKTAFLNGILSEEIYMAQPEGFAAAGQEHLVCKLLKSLYGLKQAPRIWYKTLCAFIESLGFHKLIKDSCVFMATFDDQVCYIAVYVDDPLIIAPTISLVCRINSALKQRFSMADLGEVKYILGWSIERDREARTIFIHQQKYATNVLDKFKHLISYPTATPLDRNIKLTKAMEPQTQEEREAIKDIPCGELAGTSDQGLLLGGSTSVNARTLADNLTAYTDSDYANCPVTRRSVGGYATMIGASPITWLSRKHHTVVLALDHRG</sequence>
<reference evidence="3" key="1">
    <citation type="submission" date="2023-04" db="EMBL/GenBank/DDBJ databases">
        <title>Phytophthora fragariaefolia NBRC 109709.</title>
        <authorList>
            <person name="Ichikawa N."/>
            <person name="Sato H."/>
            <person name="Tonouchi N."/>
        </authorList>
    </citation>
    <scope>NUCLEOTIDE SEQUENCE</scope>
    <source>
        <strain evidence="3">NBRC 109709</strain>
    </source>
</reference>
<dbReference type="Proteomes" id="UP001165121">
    <property type="component" value="Unassembled WGS sequence"/>
</dbReference>